<comment type="function">
    <text evidence="8">Ligates lysine onto the cytidine present at position 34 of the AUA codon-specific tRNA(Ile) that contains the anticodon CAU, in an ATP-dependent manner. Cytidine is converted to lysidine, thus changing the amino acid specificity of the tRNA from methionine to isoleucine.</text>
</comment>
<evidence type="ECO:0000313" key="11">
    <source>
        <dbReference type="Proteomes" id="UP000254704"/>
    </source>
</evidence>
<evidence type="ECO:0000256" key="4">
    <source>
        <dbReference type="ARBA" id="ARBA00022694"/>
    </source>
</evidence>
<gene>
    <name evidence="8 10" type="primary">tilS</name>
    <name evidence="10" type="ORF">NCTC11621_01195</name>
</gene>
<feature type="domain" description="Lysidine-tRNA(Ile) synthetase C-terminal" evidence="9">
    <location>
        <begin position="373"/>
        <end position="440"/>
    </location>
</feature>
<dbReference type="Pfam" id="PF09179">
    <property type="entry name" value="TilS"/>
    <property type="match status" value="1"/>
</dbReference>
<dbReference type="Gene3D" id="3.40.50.620">
    <property type="entry name" value="HUPs"/>
    <property type="match status" value="1"/>
</dbReference>
<dbReference type="SUPFAM" id="SSF52402">
    <property type="entry name" value="Adenine nucleotide alpha hydrolases-like"/>
    <property type="match status" value="1"/>
</dbReference>
<dbReference type="GO" id="GO:0032267">
    <property type="term" value="F:tRNA(Ile)-lysidine synthase activity"/>
    <property type="evidence" value="ECO:0007669"/>
    <property type="project" value="UniProtKB-EC"/>
</dbReference>
<dbReference type="PANTHER" id="PTHR43033:SF1">
    <property type="entry name" value="TRNA(ILE)-LYSIDINE SYNTHASE-RELATED"/>
    <property type="match status" value="1"/>
</dbReference>
<keyword evidence="2 8" id="KW-0963">Cytoplasm</keyword>
<evidence type="ECO:0000256" key="1">
    <source>
        <dbReference type="ARBA" id="ARBA00004496"/>
    </source>
</evidence>
<dbReference type="AlphaFoldDB" id="A0A379EUS8"/>
<evidence type="ECO:0000259" key="9">
    <source>
        <dbReference type="SMART" id="SM00977"/>
    </source>
</evidence>
<dbReference type="GO" id="GO:0005524">
    <property type="term" value="F:ATP binding"/>
    <property type="evidence" value="ECO:0007669"/>
    <property type="project" value="UniProtKB-UniRule"/>
</dbReference>
<dbReference type="PANTHER" id="PTHR43033">
    <property type="entry name" value="TRNA(ILE)-LYSIDINE SYNTHASE-RELATED"/>
    <property type="match status" value="1"/>
</dbReference>
<keyword evidence="6 8" id="KW-0067">ATP-binding</keyword>
<dbReference type="EMBL" id="UGTV01000015">
    <property type="protein sequence ID" value="SUC10147.1"/>
    <property type="molecule type" value="Genomic_DNA"/>
</dbReference>
<evidence type="ECO:0000256" key="8">
    <source>
        <dbReference type="HAMAP-Rule" id="MF_01161"/>
    </source>
</evidence>
<dbReference type="InterPro" id="IPR011063">
    <property type="entry name" value="TilS/TtcA_N"/>
</dbReference>
<dbReference type="NCBIfam" id="TIGR02432">
    <property type="entry name" value="lysidine_TilS_N"/>
    <property type="match status" value="1"/>
</dbReference>
<comment type="domain">
    <text evidence="8">The N-terminal region contains the highly conserved SGGXDS motif, predicted to be a P-loop motif involved in ATP binding.</text>
</comment>
<keyword evidence="5 8" id="KW-0547">Nucleotide-binding</keyword>
<dbReference type="InterPro" id="IPR012094">
    <property type="entry name" value="tRNA_Ile_lys_synt"/>
</dbReference>
<dbReference type="HAMAP" id="MF_01161">
    <property type="entry name" value="tRNA_Ile_lys_synt"/>
    <property type="match status" value="1"/>
</dbReference>
<proteinExistence type="inferred from homology"/>
<dbReference type="SMART" id="SM00977">
    <property type="entry name" value="TilS_C"/>
    <property type="match status" value="1"/>
</dbReference>
<comment type="subcellular location">
    <subcellularLocation>
        <location evidence="1 8">Cytoplasm</location>
    </subcellularLocation>
</comment>
<evidence type="ECO:0000256" key="2">
    <source>
        <dbReference type="ARBA" id="ARBA00022490"/>
    </source>
</evidence>
<reference evidence="10 11" key="1">
    <citation type="submission" date="2018-06" db="EMBL/GenBank/DDBJ databases">
        <authorList>
            <consortium name="Pathogen Informatics"/>
            <person name="Doyle S."/>
        </authorList>
    </citation>
    <scope>NUCLEOTIDE SEQUENCE [LARGE SCALE GENOMIC DNA]</scope>
    <source>
        <strain evidence="10 11">NCTC11621</strain>
    </source>
</reference>
<dbReference type="SUPFAM" id="SSF56037">
    <property type="entry name" value="PheT/TilS domain"/>
    <property type="match status" value="1"/>
</dbReference>
<dbReference type="RefSeq" id="WP_115322932.1">
    <property type="nucleotide sequence ID" value="NZ_UGTV01000015.1"/>
</dbReference>
<dbReference type="Pfam" id="PF11734">
    <property type="entry name" value="TilS_C"/>
    <property type="match status" value="1"/>
</dbReference>
<dbReference type="Pfam" id="PF01171">
    <property type="entry name" value="ATP_bind_3"/>
    <property type="match status" value="1"/>
</dbReference>
<comment type="catalytic activity">
    <reaction evidence="7 8">
        <text>cytidine(34) in tRNA(Ile2) + L-lysine + ATP = lysidine(34) in tRNA(Ile2) + AMP + diphosphate + H(+)</text>
        <dbReference type="Rhea" id="RHEA:43744"/>
        <dbReference type="Rhea" id="RHEA-COMP:10625"/>
        <dbReference type="Rhea" id="RHEA-COMP:10670"/>
        <dbReference type="ChEBI" id="CHEBI:15378"/>
        <dbReference type="ChEBI" id="CHEBI:30616"/>
        <dbReference type="ChEBI" id="CHEBI:32551"/>
        <dbReference type="ChEBI" id="CHEBI:33019"/>
        <dbReference type="ChEBI" id="CHEBI:82748"/>
        <dbReference type="ChEBI" id="CHEBI:83665"/>
        <dbReference type="ChEBI" id="CHEBI:456215"/>
        <dbReference type="EC" id="6.3.4.19"/>
    </reaction>
</comment>
<dbReference type="CDD" id="cd01992">
    <property type="entry name" value="TilS_N"/>
    <property type="match status" value="1"/>
</dbReference>
<dbReference type="EC" id="6.3.4.19" evidence="8"/>
<dbReference type="GO" id="GO:0005737">
    <property type="term" value="C:cytoplasm"/>
    <property type="evidence" value="ECO:0007669"/>
    <property type="project" value="UniProtKB-SubCell"/>
</dbReference>
<protein>
    <recommendedName>
        <fullName evidence="8">tRNA(Ile)-lysidine synthase</fullName>
        <ecNumber evidence="8">6.3.4.19</ecNumber>
    </recommendedName>
    <alternativeName>
        <fullName evidence="8">tRNA(Ile)-2-lysyl-cytidine synthase</fullName>
    </alternativeName>
    <alternativeName>
        <fullName evidence="8">tRNA(Ile)-lysidine synthetase</fullName>
    </alternativeName>
</protein>
<dbReference type="SUPFAM" id="SSF82829">
    <property type="entry name" value="MesJ substrate recognition domain-like"/>
    <property type="match status" value="1"/>
</dbReference>
<dbReference type="InterPro" id="IPR014729">
    <property type="entry name" value="Rossmann-like_a/b/a_fold"/>
</dbReference>
<evidence type="ECO:0000313" key="10">
    <source>
        <dbReference type="EMBL" id="SUC10147.1"/>
    </source>
</evidence>
<dbReference type="Proteomes" id="UP000254704">
    <property type="component" value="Unassembled WGS sequence"/>
</dbReference>
<sequence>MLLNRFQTQIDNYAATQIHFLIGFSGGLDSTALLRLFTKLREKRPHLQLRAIHIHHGLSPHAENWAKHCHKICSQLEVPLLIEKVQVNPQRGIEAGAREARYKAIAQHILPNEILATAHHLQDQTETFFLALKRGSGLQGLSAMQMQGNVYNVPVLRPLLAFSRPELEQFVQSEELDWVEDESNNDNRYERNFLRNEILPTLRQRWTYFDSAVQRSALHCFEQQQLINELLADEFAQNFDKTDRSFNIQPFVQYSVSKQKALLRLWLNEWQLPMPSLAQLEQIIQDVIFAKTDSNPLFQLGEKVVRRHQQKLYLTPQFTDISTHKIDVKVGEKICLPDNLGTLTLTQQADKFLLQWKNEQLVTQELPFTNAPIQVRFSYAGKVRLTEKSANKEMKKVWQHFNVPVWQRQRIPLIFYGDKLKSAVGFFEVLDDKNKNENKN</sequence>
<keyword evidence="4 8" id="KW-0819">tRNA processing</keyword>
<accession>A0A379EUS8</accession>
<evidence type="ECO:0000256" key="7">
    <source>
        <dbReference type="ARBA" id="ARBA00048539"/>
    </source>
</evidence>
<dbReference type="GO" id="GO:0006400">
    <property type="term" value="P:tRNA modification"/>
    <property type="evidence" value="ECO:0007669"/>
    <property type="project" value="UniProtKB-UniRule"/>
</dbReference>
<organism evidence="10 11">
    <name type="scientific">Pasteurella canis</name>
    <dbReference type="NCBI Taxonomy" id="753"/>
    <lineage>
        <taxon>Bacteria</taxon>
        <taxon>Pseudomonadati</taxon>
        <taxon>Pseudomonadota</taxon>
        <taxon>Gammaproteobacteria</taxon>
        <taxon>Pasteurellales</taxon>
        <taxon>Pasteurellaceae</taxon>
        <taxon>Pasteurella</taxon>
    </lineage>
</organism>
<evidence type="ECO:0000256" key="6">
    <source>
        <dbReference type="ARBA" id="ARBA00022840"/>
    </source>
</evidence>
<dbReference type="NCBIfam" id="TIGR02433">
    <property type="entry name" value="lysidine_TilS_C"/>
    <property type="match status" value="1"/>
</dbReference>
<dbReference type="InterPro" id="IPR012796">
    <property type="entry name" value="Lysidine-tRNA-synth_C"/>
</dbReference>
<comment type="similarity">
    <text evidence="8">Belongs to the tRNA(Ile)-lysidine synthase family.</text>
</comment>
<keyword evidence="3 8" id="KW-0436">Ligase</keyword>
<dbReference type="InterPro" id="IPR012795">
    <property type="entry name" value="tRNA_Ile_lys_synt_N"/>
</dbReference>
<evidence type="ECO:0000256" key="5">
    <source>
        <dbReference type="ARBA" id="ARBA00022741"/>
    </source>
</evidence>
<name>A0A379EUS8_9PAST</name>
<evidence type="ECO:0000256" key="3">
    <source>
        <dbReference type="ARBA" id="ARBA00022598"/>
    </source>
</evidence>
<dbReference type="Gene3D" id="1.20.59.20">
    <property type="match status" value="1"/>
</dbReference>
<dbReference type="InterPro" id="IPR015262">
    <property type="entry name" value="tRNA_Ile_lys_synt_subst-bd"/>
</dbReference>
<feature type="binding site" evidence="8">
    <location>
        <begin position="25"/>
        <end position="30"/>
    </location>
    <ligand>
        <name>ATP</name>
        <dbReference type="ChEBI" id="CHEBI:30616"/>
    </ligand>
</feature>